<dbReference type="AlphaFoldDB" id="A0A2P2QD80"/>
<accession>A0A2P2QD80</accession>
<dbReference type="EMBL" id="GGEC01084457">
    <property type="protein sequence ID" value="MBX64941.1"/>
    <property type="molecule type" value="Transcribed_RNA"/>
</dbReference>
<proteinExistence type="predicted"/>
<organism evidence="1">
    <name type="scientific">Rhizophora mucronata</name>
    <name type="common">Asiatic mangrove</name>
    <dbReference type="NCBI Taxonomy" id="61149"/>
    <lineage>
        <taxon>Eukaryota</taxon>
        <taxon>Viridiplantae</taxon>
        <taxon>Streptophyta</taxon>
        <taxon>Embryophyta</taxon>
        <taxon>Tracheophyta</taxon>
        <taxon>Spermatophyta</taxon>
        <taxon>Magnoliopsida</taxon>
        <taxon>eudicotyledons</taxon>
        <taxon>Gunneridae</taxon>
        <taxon>Pentapetalae</taxon>
        <taxon>rosids</taxon>
        <taxon>fabids</taxon>
        <taxon>Malpighiales</taxon>
        <taxon>Rhizophoraceae</taxon>
        <taxon>Rhizophora</taxon>
    </lineage>
</organism>
<name>A0A2P2QD80_RHIMU</name>
<sequence length="63" mass="7388">MGLFKYSTRLVQRWAFLGLFLVRFNSVVLELSLKLTVSDSAFNMSQFTKKKWAHKLALFFPTK</sequence>
<evidence type="ECO:0000313" key="1">
    <source>
        <dbReference type="EMBL" id="MBX64941.1"/>
    </source>
</evidence>
<reference evidence="1" key="1">
    <citation type="submission" date="2018-02" db="EMBL/GenBank/DDBJ databases">
        <title>Rhizophora mucronata_Transcriptome.</title>
        <authorList>
            <person name="Meera S.P."/>
            <person name="Sreeshan A."/>
            <person name="Augustine A."/>
        </authorList>
    </citation>
    <scope>NUCLEOTIDE SEQUENCE</scope>
    <source>
        <tissue evidence="1">Leaf</tissue>
    </source>
</reference>
<protein>
    <submittedName>
        <fullName evidence="1">Uncharacterized protein</fullName>
    </submittedName>
</protein>